<dbReference type="InterPro" id="IPR026395">
    <property type="entry name" value="CshA_fibril"/>
</dbReference>
<keyword evidence="1" id="KW-0732">Signal</keyword>
<evidence type="ECO:0000313" key="4">
    <source>
        <dbReference type="Proteomes" id="UP000609879"/>
    </source>
</evidence>
<proteinExistence type="predicted"/>
<feature type="chain" id="PRO_5045633546" description="CshA domain-containing protein" evidence="1">
    <location>
        <begin position="18"/>
        <end position="269"/>
    </location>
</feature>
<organism evidence="3 4">
    <name type="scientific">Paractinoplanes deccanensis</name>
    <dbReference type="NCBI Taxonomy" id="113561"/>
    <lineage>
        <taxon>Bacteria</taxon>
        <taxon>Bacillati</taxon>
        <taxon>Actinomycetota</taxon>
        <taxon>Actinomycetes</taxon>
        <taxon>Micromonosporales</taxon>
        <taxon>Micromonosporaceae</taxon>
        <taxon>Paractinoplanes</taxon>
    </lineage>
</organism>
<dbReference type="Pfam" id="PF19076">
    <property type="entry name" value="CshA_repeat"/>
    <property type="match status" value="1"/>
</dbReference>
<feature type="signal peptide" evidence="1">
    <location>
        <begin position="1"/>
        <end position="17"/>
    </location>
</feature>
<feature type="domain" description="CshA" evidence="2">
    <location>
        <begin position="81"/>
        <end position="153"/>
    </location>
</feature>
<dbReference type="EMBL" id="BOMI01000059">
    <property type="protein sequence ID" value="GID74464.1"/>
    <property type="molecule type" value="Genomic_DNA"/>
</dbReference>
<comment type="caution">
    <text evidence="3">The sequence shown here is derived from an EMBL/GenBank/DDBJ whole genome shotgun (WGS) entry which is preliminary data.</text>
</comment>
<sequence length="269" mass="26680">MLTAAAPMLLTATPALAAGTLATPVTAPGAAASMGATATGTSAATASAAGAAACPASVTAPAATPELLTSTAAGLRKQTVTVDVPPGWRMTLDGRDPAYVETVLVPEGFYTRGTPTSVTYTPKLRFVGTATPVTIRLTGPGGRERTLRYAATVTCPPPPTAARLTSTGGRGAPQSVIFALPPGGSLGLAESEPADFPQGSVSLAMASSIAATPGRPHDDTLIETSGALVFIPARGAAGPVPPIRYTVDDSYGQTSVGTYTPVIVGYSGA</sequence>
<protein>
    <recommendedName>
        <fullName evidence="2">CshA domain-containing protein</fullName>
    </recommendedName>
</protein>
<accession>A0ABQ3Y387</accession>
<evidence type="ECO:0000313" key="3">
    <source>
        <dbReference type="EMBL" id="GID74464.1"/>
    </source>
</evidence>
<dbReference type="Proteomes" id="UP000609879">
    <property type="component" value="Unassembled WGS sequence"/>
</dbReference>
<evidence type="ECO:0000259" key="2">
    <source>
        <dbReference type="Pfam" id="PF19076"/>
    </source>
</evidence>
<name>A0ABQ3Y387_9ACTN</name>
<evidence type="ECO:0000256" key="1">
    <source>
        <dbReference type="SAM" id="SignalP"/>
    </source>
</evidence>
<keyword evidence="4" id="KW-1185">Reference proteome</keyword>
<reference evidence="3 4" key="1">
    <citation type="submission" date="2021-01" db="EMBL/GenBank/DDBJ databases">
        <title>Whole genome shotgun sequence of Actinoplanes deccanensis NBRC 13994.</title>
        <authorList>
            <person name="Komaki H."/>
            <person name="Tamura T."/>
        </authorList>
    </citation>
    <scope>NUCLEOTIDE SEQUENCE [LARGE SCALE GENOMIC DNA]</scope>
    <source>
        <strain evidence="3 4">NBRC 13994</strain>
    </source>
</reference>
<gene>
    <name evidence="3" type="ORF">Ade02nite_31050</name>
</gene>